<evidence type="ECO:0000256" key="1">
    <source>
        <dbReference type="SAM" id="MobiDB-lite"/>
    </source>
</evidence>
<dbReference type="AlphaFoldDB" id="A0A6A5TC95"/>
<feature type="region of interest" description="Disordered" evidence="1">
    <location>
        <begin position="178"/>
        <end position="198"/>
    </location>
</feature>
<accession>A0A6A5TC95</accession>
<name>A0A6A5TC95_9PLEO</name>
<keyword evidence="2" id="KW-0732">Signal</keyword>
<sequence length="198" mass="20808">MRNSLTLPLLLPFLALSAATPVSCQAGSPNSTIPTRFNPPTLTPFIHIDQLTNLPVNVSTIYGMTARYENRGGNVTGAITGTIVNIGAAYEVIPPAGAGAIGFYTNTFTINTTEATLLMDARATISYANNALHGFGTVSFSSDAAKYLDLNWRSFVVEFEANFFSGAAYLDVFELSSSGKRDGSETPALPGSGAAPSQ</sequence>
<reference evidence="3" key="1">
    <citation type="journal article" date="2020" name="Stud. Mycol.">
        <title>101 Dothideomycetes genomes: a test case for predicting lifestyles and emergence of pathogens.</title>
        <authorList>
            <person name="Haridas S."/>
            <person name="Albert R."/>
            <person name="Binder M."/>
            <person name="Bloem J."/>
            <person name="Labutti K."/>
            <person name="Salamov A."/>
            <person name="Andreopoulos B."/>
            <person name="Baker S."/>
            <person name="Barry K."/>
            <person name="Bills G."/>
            <person name="Bluhm B."/>
            <person name="Cannon C."/>
            <person name="Castanera R."/>
            <person name="Culley D."/>
            <person name="Daum C."/>
            <person name="Ezra D."/>
            <person name="Gonzalez J."/>
            <person name="Henrissat B."/>
            <person name="Kuo A."/>
            <person name="Liang C."/>
            <person name="Lipzen A."/>
            <person name="Lutzoni F."/>
            <person name="Magnuson J."/>
            <person name="Mondo S."/>
            <person name="Nolan M."/>
            <person name="Ohm R."/>
            <person name="Pangilinan J."/>
            <person name="Park H.-J."/>
            <person name="Ramirez L."/>
            <person name="Alfaro M."/>
            <person name="Sun H."/>
            <person name="Tritt A."/>
            <person name="Yoshinaga Y."/>
            <person name="Zwiers L.-H."/>
            <person name="Turgeon B."/>
            <person name="Goodwin S."/>
            <person name="Spatafora J."/>
            <person name="Crous P."/>
            <person name="Grigoriev I."/>
        </authorList>
    </citation>
    <scope>NUCLEOTIDE SEQUENCE</scope>
    <source>
        <strain evidence="3">CBS 675.92</strain>
    </source>
</reference>
<proteinExistence type="predicted"/>
<evidence type="ECO:0000313" key="3">
    <source>
        <dbReference type="EMBL" id="KAF1948406.1"/>
    </source>
</evidence>
<dbReference type="Proteomes" id="UP000800035">
    <property type="component" value="Unassembled WGS sequence"/>
</dbReference>
<protein>
    <submittedName>
        <fullName evidence="3">Uncharacterized protein</fullName>
    </submittedName>
</protein>
<keyword evidence="4" id="KW-1185">Reference proteome</keyword>
<evidence type="ECO:0000313" key="4">
    <source>
        <dbReference type="Proteomes" id="UP000800035"/>
    </source>
</evidence>
<feature type="signal peptide" evidence="2">
    <location>
        <begin position="1"/>
        <end position="19"/>
    </location>
</feature>
<evidence type="ECO:0000256" key="2">
    <source>
        <dbReference type="SAM" id="SignalP"/>
    </source>
</evidence>
<organism evidence="3 4">
    <name type="scientific">Byssothecium circinans</name>
    <dbReference type="NCBI Taxonomy" id="147558"/>
    <lineage>
        <taxon>Eukaryota</taxon>
        <taxon>Fungi</taxon>
        <taxon>Dikarya</taxon>
        <taxon>Ascomycota</taxon>
        <taxon>Pezizomycotina</taxon>
        <taxon>Dothideomycetes</taxon>
        <taxon>Pleosporomycetidae</taxon>
        <taxon>Pleosporales</taxon>
        <taxon>Massarineae</taxon>
        <taxon>Massarinaceae</taxon>
        <taxon>Byssothecium</taxon>
    </lineage>
</organism>
<gene>
    <name evidence="3" type="ORF">CC80DRAFT_556347</name>
</gene>
<dbReference type="EMBL" id="ML977059">
    <property type="protein sequence ID" value="KAF1948406.1"/>
    <property type="molecule type" value="Genomic_DNA"/>
</dbReference>
<dbReference type="OrthoDB" id="3426753at2759"/>
<feature type="chain" id="PRO_5025406507" evidence="2">
    <location>
        <begin position="20"/>
        <end position="198"/>
    </location>
</feature>